<dbReference type="AlphaFoldDB" id="A0A5B7DLW4"/>
<protein>
    <submittedName>
        <fullName evidence="1">Uncharacterized protein</fullName>
    </submittedName>
</protein>
<dbReference type="Proteomes" id="UP000324222">
    <property type="component" value="Unassembled WGS sequence"/>
</dbReference>
<name>A0A5B7DLW4_PORTR</name>
<keyword evidence="2" id="KW-1185">Reference proteome</keyword>
<comment type="caution">
    <text evidence="1">The sequence shown here is derived from an EMBL/GenBank/DDBJ whole genome shotgun (WGS) entry which is preliminary data.</text>
</comment>
<evidence type="ECO:0000313" key="2">
    <source>
        <dbReference type="Proteomes" id="UP000324222"/>
    </source>
</evidence>
<organism evidence="1 2">
    <name type="scientific">Portunus trituberculatus</name>
    <name type="common">Swimming crab</name>
    <name type="synonym">Neptunus trituberculatus</name>
    <dbReference type="NCBI Taxonomy" id="210409"/>
    <lineage>
        <taxon>Eukaryota</taxon>
        <taxon>Metazoa</taxon>
        <taxon>Ecdysozoa</taxon>
        <taxon>Arthropoda</taxon>
        <taxon>Crustacea</taxon>
        <taxon>Multicrustacea</taxon>
        <taxon>Malacostraca</taxon>
        <taxon>Eumalacostraca</taxon>
        <taxon>Eucarida</taxon>
        <taxon>Decapoda</taxon>
        <taxon>Pleocyemata</taxon>
        <taxon>Brachyura</taxon>
        <taxon>Eubrachyura</taxon>
        <taxon>Portunoidea</taxon>
        <taxon>Portunidae</taxon>
        <taxon>Portuninae</taxon>
        <taxon>Portunus</taxon>
    </lineage>
</organism>
<accession>A0A5B7DLW4</accession>
<proteinExistence type="predicted"/>
<gene>
    <name evidence="1" type="ORF">E2C01_015086</name>
</gene>
<sequence length="161" mass="17580">MESDMMVEGIIVQGVMLMMVQGVEILKLLYGGWSVSLGDVGGRLAWSGASPSKMRQHFLGELGHSCLTNSDTFCMVLDSRGTRRFTLTCSCTFIQYSTNAVDGPVDNTAYIAPEPHAQRTPELTYQHLLYHISQGTDSTHALCAAQHDSPSVMLVQPLSLN</sequence>
<evidence type="ECO:0000313" key="1">
    <source>
        <dbReference type="EMBL" id="MPC22079.1"/>
    </source>
</evidence>
<reference evidence="1 2" key="1">
    <citation type="submission" date="2019-05" db="EMBL/GenBank/DDBJ databases">
        <title>Another draft genome of Portunus trituberculatus and its Hox gene families provides insights of decapod evolution.</title>
        <authorList>
            <person name="Jeong J.-H."/>
            <person name="Song I."/>
            <person name="Kim S."/>
            <person name="Choi T."/>
            <person name="Kim D."/>
            <person name="Ryu S."/>
            <person name="Kim W."/>
        </authorList>
    </citation>
    <scope>NUCLEOTIDE SEQUENCE [LARGE SCALE GENOMIC DNA]</scope>
    <source>
        <tissue evidence="1">Muscle</tissue>
    </source>
</reference>
<dbReference type="EMBL" id="VSRR010001050">
    <property type="protein sequence ID" value="MPC22079.1"/>
    <property type="molecule type" value="Genomic_DNA"/>
</dbReference>